<organism evidence="2 3">
    <name type="scientific">Gillisia limnaea (strain DSM 15749 / LMG 21470 / R-8282)</name>
    <dbReference type="NCBI Taxonomy" id="865937"/>
    <lineage>
        <taxon>Bacteria</taxon>
        <taxon>Pseudomonadati</taxon>
        <taxon>Bacteroidota</taxon>
        <taxon>Flavobacteriia</taxon>
        <taxon>Flavobacteriales</taxon>
        <taxon>Flavobacteriaceae</taxon>
        <taxon>Gillisia</taxon>
    </lineage>
</organism>
<dbReference type="InterPro" id="IPR001173">
    <property type="entry name" value="Glyco_trans_2-like"/>
</dbReference>
<dbReference type="AlphaFoldDB" id="H2BT64"/>
<name>H2BT64_GILLR</name>
<dbReference type="STRING" id="865937.Gilli_1984"/>
<dbReference type="Pfam" id="PF00535">
    <property type="entry name" value="Glycos_transf_2"/>
    <property type="match status" value="1"/>
</dbReference>
<dbReference type="RefSeq" id="WP_006988932.1">
    <property type="nucleotide sequence ID" value="NZ_JH594606.1"/>
</dbReference>
<dbReference type="GO" id="GO:0016758">
    <property type="term" value="F:hexosyltransferase activity"/>
    <property type="evidence" value="ECO:0007669"/>
    <property type="project" value="UniProtKB-ARBA"/>
</dbReference>
<dbReference type="Proteomes" id="UP000003844">
    <property type="component" value="Unassembled WGS sequence"/>
</dbReference>
<dbReference type="SUPFAM" id="SSF53448">
    <property type="entry name" value="Nucleotide-diphospho-sugar transferases"/>
    <property type="match status" value="1"/>
</dbReference>
<accession>H2BT64</accession>
<gene>
    <name evidence="2" type="ORF">Gilli_1984</name>
</gene>
<keyword evidence="3" id="KW-1185">Reference proteome</keyword>
<dbReference type="PANTHER" id="PTHR22916">
    <property type="entry name" value="GLYCOSYLTRANSFERASE"/>
    <property type="match status" value="1"/>
</dbReference>
<keyword evidence="2" id="KW-0808">Transferase</keyword>
<feature type="domain" description="Glycosyltransferase 2-like" evidence="1">
    <location>
        <begin position="4"/>
        <end position="145"/>
    </location>
</feature>
<dbReference type="InterPro" id="IPR029044">
    <property type="entry name" value="Nucleotide-diphossugar_trans"/>
</dbReference>
<evidence type="ECO:0000259" key="1">
    <source>
        <dbReference type="Pfam" id="PF00535"/>
    </source>
</evidence>
<protein>
    <submittedName>
        <fullName evidence="2">Glycosyl transferase family 2</fullName>
    </submittedName>
</protein>
<dbReference type="Gene3D" id="3.90.550.10">
    <property type="entry name" value="Spore Coat Polysaccharide Biosynthesis Protein SpsA, Chain A"/>
    <property type="match status" value="1"/>
</dbReference>
<sequence>MKTTVIIPSYNRPEFLQEAIKSVWAQTCLPDEIIIGDDSNNDDTERLVNETLIEKSPVPIKYFHHKPALKQTKNVDFLMMEASFDFLLLLHDDDLLMPNCIELLKEPLIKHPKVVASFGNQYLIKEDGSIIKDSDKHLNEKYYRTPNRAGFVNGQWAASVQMLPNNAFLMRTKEAQQIRYYDEGRAGDAVDFYFGFRLGKDRLFFWVNEVTSKYRVGQPSITGSGSVEFMSCIVKILFEDLPPKKLKSLAINKKIRDLMNPAISEVIRGGDKKTAIKWIFSSYYNVLTFRGFKRLLMIINPF</sequence>
<proteinExistence type="predicted"/>
<dbReference type="OrthoDB" id="9802649at2"/>
<dbReference type="PANTHER" id="PTHR22916:SF3">
    <property type="entry name" value="UDP-GLCNAC:BETAGAL BETA-1,3-N-ACETYLGLUCOSAMINYLTRANSFERASE-LIKE PROTEIN 1"/>
    <property type="match status" value="1"/>
</dbReference>
<evidence type="ECO:0000313" key="2">
    <source>
        <dbReference type="EMBL" id="EHQ02622.1"/>
    </source>
</evidence>
<dbReference type="eggNOG" id="COG1216">
    <property type="taxonomic scope" value="Bacteria"/>
</dbReference>
<dbReference type="HOGENOM" id="CLU_051639_0_0_10"/>
<evidence type="ECO:0000313" key="3">
    <source>
        <dbReference type="Proteomes" id="UP000003844"/>
    </source>
</evidence>
<dbReference type="EMBL" id="JH594606">
    <property type="protein sequence ID" value="EHQ02622.1"/>
    <property type="molecule type" value="Genomic_DNA"/>
</dbReference>
<reference evidence="3" key="1">
    <citation type="journal article" date="2012" name="Stand. Genomic Sci.">
        <title>Genome sequence of the Antarctic rhodopsins-containing flavobacterium Gillisia limnaea type strain (R-8282(T)).</title>
        <authorList>
            <person name="Riedel T."/>
            <person name="Held B."/>
            <person name="Nolan M."/>
            <person name="Lucas S."/>
            <person name="Lapidus A."/>
            <person name="Tice H."/>
            <person name="Del Rio T.G."/>
            <person name="Cheng J.F."/>
            <person name="Han C."/>
            <person name="Tapia R."/>
            <person name="Goodwin L.A."/>
            <person name="Pitluck S."/>
            <person name="Liolios K."/>
            <person name="Mavromatis K."/>
            <person name="Pagani I."/>
            <person name="Ivanova N."/>
            <person name="Mikhailova N."/>
            <person name="Pati A."/>
            <person name="Chen A."/>
            <person name="Palaniappan K."/>
            <person name="Land M."/>
            <person name="Rohde M."/>
            <person name="Tindall B.J."/>
            <person name="Detter J.C."/>
            <person name="Goker M."/>
            <person name="Bristow J."/>
            <person name="Eisen J.A."/>
            <person name="Markowitz V."/>
            <person name="Hugenholtz P."/>
            <person name="Kyrpides N.C."/>
            <person name="Klenk H.P."/>
            <person name="Woyke T."/>
        </authorList>
    </citation>
    <scope>NUCLEOTIDE SEQUENCE [LARGE SCALE GENOMIC DNA]</scope>
    <source>
        <strain evidence="3">DSM 15749 / LMG 21470 / R-8282</strain>
    </source>
</reference>